<evidence type="ECO:0000256" key="1">
    <source>
        <dbReference type="SAM" id="Phobius"/>
    </source>
</evidence>
<gene>
    <name evidence="3" type="ORF">Pan241w_29330</name>
</gene>
<evidence type="ECO:0000259" key="2">
    <source>
        <dbReference type="Pfam" id="PF12158"/>
    </source>
</evidence>
<reference evidence="3 4" key="1">
    <citation type="submission" date="2019-02" db="EMBL/GenBank/DDBJ databases">
        <title>Deep-cultivation of Planctomycetes and their phenomic and genomic characterization uncovers novel biology.</title>
        <authorList>
            <person name="Wiegand S."/>
            <person name="Jogler M."/>
            <person name="Boedeker C."/>
            <person name="Pinto D."/>
            <person name="Vollmers J."/>
            <person name="Rivas-Marin E."/>
            <person name="Kohn T."/>
            <person name="Peeters S.H."/>
            <person name="Heuer A."/>
            <person name="Rast P."/>
            <person name="Oberbeckmann S."/>
            <person name="Bunk B."/>
            <person name="Jeske O."/>
            <person name="Meyerdierks A."/>
            <person name="Storesund J.E."/>
            <person name="Kallscheuer N."/>
            <person name="Luecker S."/>
            <person name="Lage O.M."/>
            <person name="Pohl T."/>
            <person name="Merkel B.J."/>
            <person name="Hornburger P."/>
            <person name="Mueller R.-W."/>
            <person name="Bruemmer F."/>
            <person name="Labrenz M."/>
            <person name="Spormann A.M."/>
            <person name="Op den Camp H."/>
            <person name="Overmann J."/>
            <person name="Amann R."/>
            <person name="Jetten M.S.M."/>
            <person name="Mascher T."/>
            <person name="Medema M.H."/>
            <person name="Devos D.P."/>
            <person name="Kaster A.-K."/>
            <person name="Ovreas L."/>
            <person name="Rohde M."/>
            <person name="Galperin M.Y."/>
            <person name="Jogler C."/>
        </authorList>
    </citation>
    <scope>NUCLEOTIDE SEQUENCE [LARGE SCALE GENOMIC DNA]</scope>
    <source>
        <strain evidence="3 4">Pan241w</strain>
    </source>
</reference>
<feature type="transmembrane region" description="Helical" evidence="1">
    <location>
        <begin position="24"/>
        <end position="47"/>
    </location>
</feature>
<dbReference type="Pfam" id="PF12158">
    <property type="entry name" value="DUF3592"/>
    <property type="match status" value="1"/>
</dbReference>
<dbReference type="OrthoDB" id="228317at2"/>
<dbReference type="AlphaFoldDB" id="A0A517RG44"/>
<name>A0A517RG44_9PLAN</name>
<dbReference type="InterPro" id="IPR021994">
    <property type="entry name" value="DUF3592"/>
</dbReference>
<feature type="transmembrane region" description="Helical" evidence="1">
    <location>
        <begin position="157"/>
        <end position="180"/>
    </location>
</feature>
<evidence type="ECO:0000313" key="4">
    <source>
        <dbReference type="Proteomes" id="UP000317171"/>
    </source>
</evidence>
<keyword evidence="4" id="KW-1185">Reference proteome</keyword>
<dbReference type="KEGG" id="gaz:Pan241w_29330"/>
<evidence type="ECO:0000313" key="3">
    <source>
        <dbReference type="EMBL" id="QDT42844.1"/>
    </source>
</evidence>
<proteinExistence type="predicted"/>
<organism evidence="3 4">
    <name type="scientific">Gimesia alba</name>
    <dbReference type="NCBI Taxonomy" id="2527973"/>
    <lineage>
        <taxon>Bacteria</taxon>
        <taxon>Pseudomonadati</taxon>
        <taxon>Planctomycetota</taxon>
        <taxon>Planctomycetia</taxon>
        <taxon>Planctomycetales</taxon>
        <taxon>Planctomycetaceae</taxon>
        <taxon>Gimesia</taxon>
    </lineage>
</organism>
<sequence length="189" mass="21935">MWNWGDRLREKSPTEEEMYRPRNFYLGILISPIVILVGLYFFTFHFLADLQSFYKFKDSAPTPVSRVLHVELVVEEGGEDSTEKVVVKYEYKYKGKIYTGDRASIYRGGDNFGSFQRDLYQKVKLFQQNKGGQLACYVNPQNPAESVLDNSFRLSRFLVVLVFSLVPLGMGLYIFIGVLMNKARYFESK</sequence>
<keyword evidence="1" id="KW-1133">Transmembrane helix</keyword>
<protein>
    <recommendedName>
        <fullName evidence="2">DUF3592 domain-containing protein</fullName>
    </recommendedName>
</protein>
<dbReference type="EMBL" id="CP036269">
    <property type="protein sequence ID" value="QDT42844.1"/>
    <property type="molecule type" value="Genomic_DNA"/>
</dbReference>
<feature type="domain" description="DUF3592" evidence="2">
    <location>
        <begin position="66"/>
        <end position="152"/>
    </location>
</feature>
<dbReference type="Proteomes" id="UP000317171">
    <property type="component" value="Chromosome"/>
</dbReference>
<keyword evidence="1" id="KW-0812">Transmembrane</keyword>
<keyword evidence="1" id="KW-0472">Membrane</keyword>
<accession>A0A517RG44</accession>